<evidence type="ECO:0000313" key="2">
    <source>
        <dbReference type="Proteomes" id="UP000694564"/>
    </source>
</evidence>
<reference evidence="1" key="2">
    <citation type="submission" date="2025-09" db="UniProtKB">
        <authorList>
            <consortium name="Ensembl"/>
        </authorList>
    </citation>
    <scope>IDENTIFICATION</scope>
</reference>
<keyword evidence="2" id="KW-1185">Reference proteome</keyword>
<protein>
    <submittedName>
        <fullName evidence="1">Uncharacterized protein</fullName>
    </submittedName>
</protein>
<dbReference type="GeneTree" id="ENSGT00940000167396"/>
<accession>A0A8D2B8G5</accession>
<dbReference type="Ensembl" id="ENSSVLT00005013569.1">
    <property type="protein sequence ID" value="ENSSVLP00005012253.1"/>
    <property type="gene ID" value="ENSSVLG00005009727.1"/>
</dbReference>
<sequence length="119" mass="13440">MDSTFSRTEPATQKSLSECGRNSGGSFFVLFCFVFNFGTVDLAVSKEATTKQALPPALFLGVRRPEFLFRPSVQTDNPPSKVNYTWYWIFAHGDSYHLTTEEGIIPTHRRAPLNYGTIR</sequence>
<organism evidence="1 2">
    <name type="scientific">Sciurus vulgaris</name>
    <name type="common">Eurasian red squirrel</name>
    <dbReference type="NCBI Taxonomy" id="55149"/>
    <lineage>
        <taxon>Eukaryota</taxon>
        <taxon>Metazoa</taxon>
        <taxon>Chordata</taxon>
        <taxon>Craniata</taxon>
        <taxon>Vertebrata</taxon>
        <taxon>Euteleostomi</taxon>
        <taxon>Mammalia</taxon>
        <taxon>Eutheria</taxon>
        <taxon>Euarchontoglires</taxon>
        <taxon>Glires</taxon>
        <taxon>Rodentia</taxon>
        <taxon>Sciuromorpha</taxon>
        <taxon>Sciuridae</taxon>
        <taxon>Sciurinae</taxon>
        <taxon>Sciurini</taxon>
        <taxon>Sciurus</taxon>
    </lineage>
</organism>
<reference evidence="1" key="1">
    <citation type="submission" date="2025-08" db="UniProtKB">
        <authorList>
            <consortium name="Ensembl"/>
        </authorList>
    </citation>
    <scope>IDENTIFICATION</scope>
</reference>
<dbReference type="Proteomes" id="UP000694564">
    <property type="component" value="Chromosome 10"/>
</dbReference>
<proteinExistence type="predicted"/>
<name>A0A8D2B8G5_SCIVU</name>
<evidence type="ECO:0000313" key="1">
    <source>
        <dbReference type="Ensembl" id="ENSSVLP00005012253.1"/>
    </source>
</evidence>
<dbReference type="AlphaFoldDB" id="A0A8D2B8G5"/>